<comment type="caution">
    <text evidence="2">The sequence shown here is derived from an EMBL/GenBank/DDBJ whole genome shotgun (WGS) entry which is preliminary data.</text>
</comment>
<gene>
    <name evidence="2" type="ORF">G9H71_04635</name>
</gene>
<proteinExistence type="predicted"/>
<keyword evidence="2" id="KW-0255">Endonuclease</keyword>
<dbReference type="Proteomes" id="UP000800981">
    <property type="component" value="Unassembled WGS sequence"/>
</dbReference>
<dbReference type="InterPro" id="IPR034139">
    <property type="entry name" value="TOPRIM_OLD"/>
</dbReference>
<sequence length="197" mass="21116">MTPPGTARTVVLVEGVSDAQAVEAAAEGRGLDLSACRTAVVPVGGATNLPRAVEAYGPHGRKLRLAGLCDEREEPWAVQALERGGLGRELDRAGLERLGFFVCVDDLEDELVRALGPDAVQRVIAAQGELGSFRTLQKQAAQRDRPVERQLCRFFGSGSGRKTRYARLLVEALPPDALPRPLARLVDVLDGTAERPA</sequence>
<protein>
    <submittedName>
        <fullName evidence="2">ATP-dependent endonuclease</fullName>
    </submittedName>
</protein>
<keyword evidence="2" id="KW-0540">Nuclease</keyword>
<organism evidence="2 3">
    <name type="scientific">Motilibacter deserti</name>
    <dbReference type="NCBI Taxonomy" id="2714956"/>
    <lineage>
        <taxon>Bacteria</taxon>
        <taxon>Bacillati</taxon>
        <taxon>Actinomycetota</taxon>
        <taxon>Actinomycetes</taxon>
        <taxon>Motilibacterales</taxon>
        <taxon>Motilibacteraceae</taxon>
        <taxon>Motilibacter</taxon>
    </lineage>
</organism>
<dbReference type="EMBL" id="JAANNP010000001">
    <property type="protein sequence ID" value="NHC13064.1"/>
    <property type="molecule type" value="Genomic_DNA"/>
</dbReference>
<name>A0ABX0GTT5_9ACTN</name>
<evidence type="ECO:0000259" key="1">
    <source>
        <dbReference type="Pfam" id="PF20469"/>
    </source>
</evidence>
<accession>A0ABX0GTT5</accession>
<keyword evidence="2" id="KW-0378">Hydrolase</keyword>
<dbReference type="RefSeq" id="WP_166278479.1">
    <property type="nucleotide sequence ID" value="NZ_JAANNP010000001.1"/>
</dbReference>
<reference evidence="2 3" key="1">
    <citation type="submission" date="2020-03" db="EMBL/GenBank/DDBJ databases">
        <title>Two novel Motilibacter sp.</title>
        <authorList>
            <person name="Liu S."/>
        </authorList>
    </citation>
    <scope>NUCLEOTIDE SEQUENCE [LARGE SCALE GENOMIC DNA]</scope>
    <source>
        <strain evidence="2 3">E257</strain>
    </source>
</reference>
<evidence type="ECO:0000313" key="3">
    <source>
        <dbReference type="Proteomes" id="UP000800981"/>
    </source>
</evidence>
<evidence type="ECO:0000313" key="2">
    <source>
        <dbReference type="EMBL" id="NHC13064.1"/>
    </source>
</evidence>
<keyword evidence="3" id="KW-1185">Reference proteome</keyword>
<dbReference type="Pfam" id="PF20469">
    <property type="entry name" value="OLD-like_TOPRIM"/>
    <property type="match status" value="1"/>
</dbReference>
<dbReference type="GO" id="GO:0004519">
    <property type="term" value="F:endonuclease activity"/>
    <property type="evidence" value="ECO:0007669"/>
    <property type="project" value="UniProtKB-KW"/>
</dbReference>
<feature type="domain" description="OLD protein-like TOPRIM" evidence="1">
    <location>
        <begin position="7"/>
        <end position="55"/>
    </location>
</feature>